<evidence type="ECO:0000256" key="7">
    <source>
        <dbReference type="HAMAP-Rule" id="MF_00001"/>
    </source>
</evidence>
<feature type="domain" description="Aspartate/ornithine carbamoyltransferase carbamoyl-P binding" evidence="10">
    <location>
        <begin position="3"/>
        <end position="140"/>
    </location>
</feature>
<feature type="binding site" evidence="7">
    <location>
        <position position="160"/>
    </location>
    <ligand>
        <name>L-aspartate</name>
        <dbReference type="ChEBI" id="CHEBI:29991"/>
    </ligand>
</feature>
<dbReference type="EC" id="2.1.3.2" evidence="7"/>
<evidence type="ECO:0000313" key="12">
    <source>
        <dbReference type="Proteomes" id="UP001596109"/>
    </source>
</evidence>
<dbReference type="PRINTS" id="PR00101">
    <property type="entry name" value="ATCASE"/>
</dbReference>
<dbReference type="InterPro" id="IPR002082">
    <property type="entry name" value="Asp_carbamoyltransf"/>
</dbReference>
<evidence type="ECO:0000256" key="1">
    <source>
        <dbReference type="ARBA" id="ARBA00004852"/>
    </source>
</evidence>
<dbReference type="PRINTS" id="PR00100">
    <property type="entry name" value="AOTCASE"/>
</dbReference>
<organism evidence="11 12">
    <name type="scientific">Sporosarcina soli</name>
    <dbReference type="NCBI Taxonomy" id="334736"/>
    <lineage>
        <taxon>Bacteria</taxon>
        <taxon>Bacillati</taxon>
        <taxon>Bacillota</taxon>
        <taxon>Bacilli</taxon>
        <taxon>Bacillales</taxon>
        <taxon>Caryophanaceae</taxon>
        <taxon>Sporosarcina</taxon>
    </lineage>
</organism>
<feature type="compositionally biased region" description="Basic residues" evidence="8">
    <location>
        <begin position="303"/>
        <end position="313"/>
    </location>
</feature>
<feature type="region of interest" description="Disordered" evidence="8">
    <location>
        <begin position="293"/>
        <end position="313"/>
    </location>
</feature>
<gene>
    <name evidence="7" type="primary">pyrB</name>
    <name evidence="11" type="ORF">ACFPRA_06330</name>
</gene>
<feature type="binding site" evidence="7">
    <location>
        <position position="208"/>
    </location>
    <ligand>
        <name>L-aspartate</name>
        <dbReference type="ChEBI" id="CHEBI:29991"/>
    </ligand>
</feature>
<keyword evidence="4 7" id="KW-0665">Pyrimidine biosynthesis</keyword>
<comment type="subunit">
    <text evidence="7">Heterododecamer (2C3:3R2) of six catalytic PyrB chains organized as two trimers (C3), and six regulatory PyrI chains organized as three dimers (R2).</text>
</comment>
<dbReference type="SUPFAM" id="SSF53671">
    <property type="entry name" value="Aspartate/ornithine carbamoyltransferase"/>
    <property type="match status" value="1"/>
</dbReference>
<feature type="domain" description="Aspartate/ornithine carbamoyltransferase Asp/Orn-binding" evidence="9">
    <location>
        <begin position="146"/>
        <end position="286"/>
    </location>
</feature>
<evidence type="ECO:0000256" key="3">
    <source>
        <dbReference type="ARBA" id="ARBA00022679"/>
    </source>
</evidence>
<comment type="catalytic activity">
    <reaction evidence="6 7">
        <text>carbamoyl phosphate + L-aspartate = N-carbamoyl-L-aspartate + phosphate + H(+)</text>
        <dbReference type="Rhea" id="RHEA:20013"/>
        <dbReference type="ChEBI" id="CHEBI:15378"/>
        <dbReference type="ChEBI" id="CHEBI:29991"/>
        <dbReference type="ChEBI" id="CHEBI:32814"/>
        <dbReference type="ChEBI" id="CHEBI:43474"/>
        <dbReference type="ChEBI" id="CHEBI:58228"/>
        <dbReference type="EC" id="2.1.3.2"/>
    </reaction>
</comment>
<feature type="binding site" evidence="7">
    <location>
        <position position="130"/>
    </location>
    <ligand>
        <name>carbamoyl phosphate</name>
        <dbReference type="ChEBI" id="CHEBI:58228"/>
    </ligand>
</feature>
<accession>A0ABW0TJ68</accession>
<dbReference type="GO" id="GO:0004070">
    <property type="term" value="F:aspartate carbamoyltransferase activity"/>
    <property type="evidence" value="ECO:0007669"/>
    <property type="project" value="UniProtKB-EC"/>
</dbReference>
<dbReference type="InterPro" id="IPR006130">
    <property type="entry name" value="Asp/Orn_carbamoylTrfase"/>
</dbReference>
<dbReference type="InterPro" id="IPR006132">
    <property type="entry name" value="Asp/Orn_carbamoyltranf_P-bd"/>
</dbReference>
<sequence length="313" mass="35427">MDHLVSMSQLTEAEIMAILDRADNFKKFGNRELPGKYTVSNLFFEPSTRTKMSFELAERKLGLEVLPFESEYSSTVKGETLYDTVKTLEAIGLDALVIRHSQRNYYEQLIGKTSISLINGGDGSGQHPTQSLLDLFTIHEEFGKFKGLNIVIAGDIAHSRVARSNADALTRLGANVTFVCPTEWAGEFKTMNKWDGLIETSDVVMLLRVQHERHRTTSLFTNESYHEHFGLTEERAKQLKDGAIIMHPGPFNRGVEIAEPLIECARSRIFKQVENGVYIRMAILDTILKGRKKNEKTNSRGTNAKRRREAIYN</sequence>
<dbReference type="Gene3D" id="3.40.50.1370">
    <property type="entry name" value="Aspartate/ornithine carbamoyltransferase"/>
    <property type="match status" value="2"/>
</dbReference>
<evidence type="ECO:0000256" key="4">
    <source>
        <dbReference type="ARBA" id="ARBA00022975"/>
    </source>
</evidence>
<keyword evidence="12" id="KW-1185">Reference proteome</keyword>
<dbReference type="NCBIfam" id="NF002032">
    <property type="entry name" value="PRK00856.1"/>
    <property type="match status" value="1"/>
</dbReference>
<keyword evidence="3 7" id="KW-0808">Transferase</keyword>
<dbReference type="Pfam" id="PF00185">
    <property type="entry name" value="OTCace"/>
    <property type="match status" value="1"/>
</dbReference>
<comment type="function">
    <text evidence="5 7">Catalyzes the condensation of carbamoyl phosphate and aspartate to form carbamoyl aspartate and inorganic phosphate, the committed step in the de novo pyrimidine nucleotide biosynthesis pathway.</text>
</comment>
<feature type="binding site" evidence="7">
    <location>
        <position position="50"/>
    </location>
    <ligand>
        <name>carbamoyl phosphate</name>
        <dbReference type="ChEBI" id="CHEBI:58228"/>
    </ligand>
</feature>
<feature type="binding site" evidence="7">
    <location>
        <position position="77"/>
    </location>
    <ligand>
        <name>L-aspartate</name>
        <dbReference type="ChEBI" id="CHEBI:29991"/>
    </ligand>
</feature>
<dbReference type="PANTHER" id="PTHR45753:SF6">
    <property type="entry name" value="ASPARTATE CARBAMOYLTRANSFERASE"/>
    <property type="match status" value="1"/>
</dbReference>
<comment type="similarity">
    <text evidence="2 7">Belongs to the aspartate/ornithine carbamoyltransferase superfamily. ATCase family.</text>
</comment>
<dbReference type="HAMAP" id="MF_00001">
    <property type="entry name" value="Asp_carb_tr"/>
    <property type="match status" value="1"/>
</dbReference>
<feature type="binding site" evidence="7">
    <location>
        <position position="99"/>
    </location>
    <ligand>
        <name>carbamoyl phosphate</name>
        <dbReference type="ChEBI" id="CHEBI:58228"/>
    </ligand>
</feature>
<feature type="binding site" evidence="7">
    <location>
        <position position="49"/>
    </location>
    <ligand>
        <name>carbamoyl phosphate</name>
        <dbReference type="ChEBI" id="CHEBI:58228"/>
    </ligand>
</feature>
<evidence type="ECO:0000256" key="2">
    <source>
        <dbReference type="ARBA" id="ARBA00008896"/>
    </source>
</evidence>
<dbReference type="InterPro" id="IPR006131">
    <property type="entry name" value="Asp_carbamoyltransf_Asp/Orn-bd"/>
</dbReference>
<dbReference type="PROSITE" id="PS00097">
    <property type="entry name" value="CARBAMOYLTRANSFERASE"/>
    <property type="match status" value="1"/>
</dbReference>
<dbReference type="Pfam" id="PF02729">
    <property type="entry name" value="OTCace_N"/>
    <property type="match status" value="1"/>
</dbReference>
<evidence type="ECO:0000256" key="6">
    <source>
        <dbReference type="ARBA" id="ARBA00048859"/>
    </source>
</evidence>
<name>A0ABW0TJ68_9BACL</name>
<evidence type="ECO:0000256" key="8">
    <source>
        <dbReference type="SAM" id="MobiDB-lite"/>
    </source>
</evidence>
<dbReference type="InterPro" id="IPR036901">
    <property type="entry name" value="Asp/Orn_carbamoylTrfase_sf"/>
</dbReference>
<dbReference type="Proteomes" id="UP001596109">
    <property type="component" value="Unassembled WGS sequence"/>
</dbReference>
<evidence type="ECO:0000256" key="5">
    <source>
        <dbReference type="ARBA" id="ARBA00043884"/>
    </source>
</evidence>
<proteinExistence type="inferred from homology"/>
<feature type="binding site" evidence="7">
    <location>
        <position position="127"/>
    </location>
    <ligand>
        <name>carbamoyl phosphate</name>
        <dbReference type="ChEBI" id="CHEBI:58228"/>
    </ligand>
</feature>
<feature type="binding site" evidence="7">
    <location>
        <position position="249"/>
    </location>
    <ligand>
        <name>carbamoyl phosphate</name>
        <dbReference type="ChEBI" id="CHEBI:58228"/>
    </ligand>
</feature>
<protein>
    <recommendedName>
        <fullName evidence="7">Aspartate carbamoyltransferase</fullName>
        <ecNumber evidence="7">2.1.3.2</ecNumber>
    </recommendedName>
    <alternativeName>
        <fullName evidence="7">Aspartate transcarbamylase</fullName>
        <shortName evidence="7">ATCase</shortName>
    </alternativeName>
</protein>
<evidence type="ECO:0000259" key="10">
    <source>
        <dbReference type="Pfam" id="PF02729"/>
    </source>
</evidence>
<dbReference type="RefSeq" id="WP_381431832.1">
    <property type="nucleotide sequence ID" value="NZ_JBHSNO010000005.1"/>
</dbReference>
<dbReference type="PANTHER" id="PTHR45753">
    <property type="entry name" value="ORNITHINE CARBAMOYLTRANSFERASE, MITOCHONDRIAL"/>
    <property type="match status" value="1"/>
</dbReference>
<evidence type="ECO:0000259" key="9">
    <source>
        <dbReference type="Pfam" id="PF00185"/>
    </source>
</evidence>
<comment type="pathway">
    <text evidence="1 7">Pyrimidine metabolism; UMP biosynthesis via de novo pathway; (S)-dihydroorotate from bicarbonate: step 2/3.</text>
</comment>
<feature type="binding site" evidence="7">
    <location>
        <position position="250"/>
    </location>
    <ligand>
        <name>carbamoyl phosphate</name>
        <dbReference type="ChEBI" id="CHEBI:58228"/>
    </ligand>
</feature>
<dbReference type="NCBIfam" id="TIGR00670">
    <property type="entry name" value="asp_carb_tr"/>
    <property type="match status" value="1"/>
</dbReference>
<reference evidence="12" key="1">
    <citation type="journal article" date="2019" name="Int. J. Syst. Evol. Microbiol.">
        <title>The Global Catalogue of Microorganisms (GCM) 10K type strain sequencing project: providing services to taxonomists for standard genome sequencing and annotation.</title>
        <authorList>
            <consortium name="The Broad Institute Genomics Platform"/>
            <consortium name="The Broad Institute Genome Sequencing Center for Infectious Disease"/>
            <person name="Wu L."/>
            <person name="Ma J."/>
        </authorList>
    </citation>
    <scope>NUCLEOTIDE SEQUENCE [LARGE SCALE GENOMIC DNA]</scope>
    <source>
        <strain evidence="12">CGMCC 4.1434</strain>
    </source>
</reference>
<comment type="caution">
    <text evidence="11">The sequence shown here is derived from an EMBL/GenBank/DDBJ whole genome shotgun (WGS) entry which is preliminary data.</text>
</comment>
<evidence type="ECO:0000313" key="11">
    <source>
        <dbReference type="EMBL" id="MFC5588494.1"/>
    </source>
</evidence>
<dbReference type="EMBL" id="JBHSNO010000005">
    <property type="protein sequence ID" value="MFC5588494.1"/>
    <property type="molecule type" value="Genomic_DNA"/>
</dbReference>